<reference evidence="2 3" key="1">
    <citation type="journal article" date="2014" name="Agronomy (Basel)">
        <title>A Draft Genome Sequence for Ensete ventricosum, the Drought-Tolerant Tree Against Hunger.</title>
        <authorList>
            <person name="Harrison J."/>
            <person name="Moore K.A."/>
            <person name="Paszkiewicz K."/>
            <person name="Jones T."/>
            <person name="Grant M."/>
            <person name="Ambacheew D."/>
            <person name="Muzemil S."/>
            <person name="Studholme D.J."/>
        </authorList>
    </citation>
    <scope>NUCLEOTIDE SEQUENCE [LARGE SCALE GENOMIC DNA]</scope>
</reference>
<organism evidence="2 3">
    <name type="scientific">Ensete ventricosum</name>
    <name type="common">Abyssinian banana</name>
    <name type="synonym">Musa ensete</name>
    <dbReference type="NCBI Taxonomy" id="4639"/>
    <lineage>
        <taxon>Eukaryota</taxon>
        <taxon>Viridiplantae</taxon>
        <taxon>Streptophyta</taxon>
        <taxon>Embryophyta</taxon>
        <taxon>Tracheophyta</taxon>
        <taxon>Spermatophyta</taxon>
        <taxon>Magnoliopsida</taxon>
        <taxon>Liliopsida</taxon>
        <taxon>Zingiberales</taxon>
        <taxon>Musaceae</taxon>
        <taxon>Ensete</taxon>
    </lineage>
</organism>
<sequence>MSSTQVIPPEHISYVHCNFCNTILAVSITLLVSPGTACSTLSQSDAAIALICCLWICLCNIESQGNGMECGGLPSKCTMTSLLYTMPKDQVQRLPIRGKLSSFSKLIDLHK</sequence>
<gene>
    <name evidence="2" type="ORF">B296_00015609</name>
</gene>
<dbReference type="Proteomes" id="UP000287651">
    <property type="component" value="Unassembled WGS sequence"/>
</dbReference>
<accession>A0A426ZW10</accession>
<protein>
    <recommendedName>
        <fullName evidence="1">YABBY N-terminal domain-containing protein</fullName>
    </recommendedName>
</protein>
<dbReference type="Pfam" id="PF24868">
    <property type="entry name" value="YABBY_N"/>
    <property type="match status" value="1"/>
</dbReference>
<evidence type="ECO:0000313" key="3">
    <source>
        <dbReference type="Proteomes" id="UP000287651"/>
    </source>
</evidence>
<dbReference type="AlphaFoldDB" id="A0A426ZW10"/>
<name>A0A426ZW10_ENSVE</name>
<evidence type="ECO:0000259" key="1">
    <source>
        <dbReference type="Pfam" id="PF24868"/>
    </source>
</evidence>
<evidence type="ECO:0000313" key="2">
    <source>
        <dbReference type="EMBL" id="RRT68151.1"/>
    </source>
</evidence>
<proteinExistence type="predicted"/>
<feature type="domain" description="YABBY N-terminal" evidence="1">
    <location>
        <begin position="8"/>
        <end position="28"/>
    </location>
</feature>
<dbReference type="InterPro" id="IPR056776">
    <property type="entry name" value="YABBY_N"/>
</dbReference>
<dbReference type="EMBL" id="AMZH03004783">
    <property type="protein sequence ID" value="RRT68151.1"/>
    <property type="molecule type" value="Genomic_DNA"/>
</dbReference>
<comment type="caution">
    <text evidence="2">The sequence shown here is derived from an EMBL/GenBank/DDBJ whole genome shotgun (WGS) entry which is preliminary data.</text>
</comment>